<organism evidence="1 2">
    <name type="scientific">Hespellia stercorisuis DSM 15480</name>
    <dbReference type="NCBI Taxonomy" id="1121950"/>
    <lineage>
        <taxon>Bacteria</taxon>
        <taxon>Bacillati</taxon>
        <taxon>Bacillota</taxon>
        <taxon>Clostridia</taxon>
        <taxon>Lachnospirales</taxon>
        <taxon>Lachnospiraceae</taxon>
        <taxon>Hespellia</taxon>
    </lineage>
</organism>
<dbReference type="RefSeq" id="WP_073113377.1">
    <property type="nucleotide sequence ID" value="NZ_FQZY01000148.1"/>
</dbReference>
<evidence type="ECO:0008006" key="3">
    <source>
        <dbReference type="Google" id="ProtNLM"/>
    </source>
</evidence>
<dbReference type="EMBL" id="FQZY01000148">
    <property type="protein sequence ID" value="SHL03204.1"/>
    <property type="molecule type" value="Genomic_DNA"/>
</dbReference>
<dbReference type="Proteomes" id="UP000184301">
    <property type="component" value="Unassembled WGS sequence"/>
</dbReference>
<accession>A0A1M6XB76</accession>
<evidence type="ECO:0000313" key="2">
    <source>
        <dbReference type="Proteomes" id="UP000184301"/>
    </source>
</evidence>
<dbReference type="AlphaFoldDB" id="A0A1M6XB76"/>
<proteinExistence type="predicted"/>
<dbReference type="OrthoDB" id="1663583at2"/>
<sequence>MCNRENRQVIRSSYFEDAVLVNPGETNRPEKILGDRTEDSVPYEGEITYDIRFHLWIPGKKKQFLKLLLNIEIQKEFYKTYDLITRGLFYGCRMISAQKDTEFTDSNYQDIKKVYSIWICLDAPNYIGNAVTRYGIHKEDLIGKTPDKTLVYDKIIILMIYLNRRKDKKENSIFHFLNTLFTPDIGVKEKEKILKEDMGINIGRSKKVRKELKQMCNLGEALVWETEQRVTKKVTKEVTKEVTEKITENMTDQGVRGIIKVCQNLGGSREDAKKCIEDNFHLSEEAADGYLKKYWK</sequence>
<gene>
    <name evidence="1" type="ORF">SAMN02745243_04185</name>
</gene>
<name>A0A1M6XB76_9FIRM</name>
<keyword evidence="2" id="KW-1185">Reference proteome</keyword>
<protein>
    <recommendedName>
        <fullName evidence="3">PD-(D/E)XK nuclease family transposase</fullName>
    </recommendedName>
</protein>
<reference evidence="1 2" key="1">
    <citation type="submission" date="2016-11" db="EMBL/GenBank/DDBJ databases">
        <authorList>
            <person name="Jaros S."/>
            <person name="Januszkiewicz K."/>
            <person name="Wedrychowicz H."/>
        </authorList>
    </citation>
    <scope>NUCLEOTIDE SEQUENCE [LARGE SCALE GENOMIC DNA]</scope>
    <source>
        <strain evidence="1 2">DSM 15480</strain>
    </source>
</reference>
<evidence type="ECO:0000313" key="1">
    <source>
        <dbReference type="EMBL" id="SHL03204.1"/>
    </source>
</evidence>